<keyword evidence="3" id="KW-0813">Transport</keyword>
<evidence type="ECO:0000256" key="5">
    <source>
        <dbReference type="ARBA" id="ARBA00022692"/>
    </source>
</evidence>
<evidence type="ECO:0000256" key="1">
    <source>
        <dbReference type="ARBA" id="ARBA00004651"/>
    </source>
</evidence>
<keyword evidence="12" id="KW-1185">Reference proteome</keyword>
<dbReference type="InterPro" id="IPR011925">
    <property type="entry name" value="LolCE_TM"/>
</dbReference>
<feature type="transmembrane region" description="Helical" evidence="8">
    <location>
        <begin position="21"/>
        <end position="48"/>
    </location>
</feature>
<proteinExistence type="inferred from homology"/>
<dbReference type="EMBL" id="CP071503">
    <property type="protein sequence ID" value="QSX32405.1"/>
    <property type="molecule type" value="Genomic_DNA"/>
</dbReference>
<feature type="transmembrane region" description="Helical" evidence="8">
    <location>
        <begin position="331"/>
        <end position="356"/>
    </location>
</feature>
<protein>
    <submittedName>
        <fullName evidence="11">Lipoprotein-releasing ABC transporter permease subunit</fullName>
    </submittedName>
</protein>
<dbReference type="PANTHER" id="PTHR30489:SF8">
    <property type="entry name" value="LIPOPROTEIN-RELEASING SYSTEM TRANSMEMBRANE PROTEIN LOLC"/>
    <property type="match status" value="1"/>
</dbReference>
<gene>
    <name evidence="11" type="ORF">JYB87_11570</name>
</gene>
<evidence type="ECO:0000256" key="3">
    <source>
        <dbReference type="ARBA" id="ARBA00022448"/>
    </source>
</evidence>
<sequence length="410" mass="43758">MNPALSCFIGYRYWRARKSNAFASFITFFAVSGIFLGVAALIVVSSVMNGLEGQLKQRILGAIPQLTIHTQAPLSDWQKVKQQLLSLPGVKGVEPSITNQAMAQSASNIQAVAVYGIFPDEDKALSPLATNTFNDAYTALQAGKYNVLLGSELARRLNVSSGDKVRLLSGEGVIYSPLGPVPSQRTFTVAGVFEMGSQVDANVAYLHYSDARRLMRKSADDIEDLRVFLSDPFLAPSLSPAVSTLLQQQGINAEVSDWRDNYGHLFAAVKMEKNMMSLLLSLIITVAAFNIVSALVMMVVDKTADVAVLKTQGLSPFGVMLVFISQGSLNALVGLVLGIALGVTATLNINGIMSTLGMQILGVGQRLPVILDPSHLGLIASGSVVLTLLATLYPAVRAAAVQPANALRYE</sequence>
<dbReference type="RefSeq" id="WP_207353649.1">
    <property type="nucleotide sequence ID" value="NZ_CP071503.1"/>
</dbReference>
<feature type="domain" description="MacB-like periplasmic core" evidence="10">
    <location>
        <begin position="27"/>
        <end position="219"/>
    </location>
</feature>
<keyword evidence="6 8" id="KW-1133">Transmembrane helix</keyword>
<dbReference type="Proteomes" id="UP000662770">
    <property type="component" value="Chromosome"/>
</dbReference>
<evidence type="ECO:0000259" key="9">
    <source>
        <dbReference type="Pfam" id="PF02687"/>
    </source>
</evidence>
<evidence type="ECO:0000259" key="10">
    <source>
        <dbReference type="Pfam" id="PF12704"/>
    </source>
</evidence>
<organism evidence="11 12">
    <name type="scientific">Shewanella avicenniae</name>
    <dbReference type="NCBI Taxonomy" id="2814294"/>
    <lineage>
        <taxon>Bacteria</taxon>
        <taxon>Pseudomonadati</taxon>
        <taxon>Pseudomonadota</taxon>
        <taxon>Gammaproteobacteria</taxon>
        <taxon>Alteromonadales</taxon>
        <taxon>Shewanellaceae</taxon>
        <taxon>Shewanella</taxon>
    </lineage>
</organism>
<dbReference type="InterPro" id="IPR025857">
    <property type="entry name" value="MacB_PCD"/>
</dbReference>
<comment type="subcellular location">
    <subcellularLocation>
        <location evidence="1">Cell membrane</location>
        <topology evidence="1">Multi-pass membrane protein</topology>
    </subcellularLocation>
</comment>
<evidence type="ECO:0000313" key="12">
    <source>
        <dbReference type="Proteomes" id="UP000662770"/>
    </source>
</evidence>
<keyword evidence="11" id="KW-0449">Lipoprotein</keyword>
<dbReference type="Pfam" id="PF02687">
    <property type="entry name" value="FtsX"/>
    <property type="match status" value="1"/>
</dbReference>
<keyword evidence="5 8" id="KW-0812">Transmembrane</keyword>
<dbReference type="NCBIfam" id="TIGR02212">
    <property type="entry name" value="lolCE"/>
    <property type="match status" value="1"/>
</dbReference>
<comment type="similarity">
    <text evidence="2">Belongs to the ABC-4 integral membrane protein family. LolC/E subfamily.</text>
</comment>
<evidence type="ECO:0000313" key="11">
    <source>
        <dbReference type="EMBL" id="QSX32405.1"/>
    </source>
</evidence>
<name>A0ABX7QNT1_9GAMM</name>
<reference evidence="11 12" key="1">
    <citation type="submission" date="2021-03" db="EMBL/GenBank/DDBJ databases">
        <title>Novel species identification of genus Shewanella.</title>
        <authorList>
            <person name="Liu G."/>
            <person name="Zhang Q."/>
        </authorList>
    </citation>
    <scope>NUCLEOTIDE SEQUENCE [LARGE SCALE GENOMIC DNA]</scope>
    <source>
        <strain evidence="11 12">FJAT-51800</strain>
    </source>
</reference>
<dbReference type="InterPro" id="IPR051447">
    <property type="entry name" value="Lipoprotein-release_system"/>
</dbReference>
<feature type="domain" description="ABC3 transporter permease C-terminal" evidence="9">
    <location>
        <begin position="279"/>
        <end position="402"/>
    </location>
</feature>
<evidence type="ECO:0000256" key="7">
    <source>
        <dbReference type="ARBA" id="ARBA00023136"/>
    </source>
</evidence>
<dbReference type="PANTHER" id="PTHR30489">
    <property type="entry name" value="LIPOPROTEIN-RELEASING SYSTEM TRANSMEMBRANE PROTEIN LOLE"/>
    <property type="match status" value="1"/>
</dbReference>
<evidence type="ECO:0000256" key="4">
    <source>
        <dbReference type="ARBA" id="ARBA00022475"/>
    </source>
</evidence>
<keyword evidence="4" id="KW-1003">Cell membrane</keyword>
<feature type="transmembrane region" description="Helical" evidence="8">
    <location>
        <begin position="376"/>
        <end position="396"/>
    </location>
</feature>
<accession>A0ABX7QNT1</accession>
<dbReference type="InterPro" id="IPR003838">
    <property type="entry name" value="ABC3_permease_C"/>
</dbReference>
<keyword evidence="7 8" id="KW-0472">Membrane</keyword>
<evidence type="ECO:0000256" key="2">
    <source>
        <dbReference type="ARBA" id="ARBA00005236"/>
    </source>
</evidence>
<feature type="transmembrane region" description="Helical" evidence="8">
    <location>
        <begin position="278"/>
        <end position="300"/>
    </location>
</feature>
<evidence type="ECO:0000256" key="6">
    <source>
        <dbReference type="ARBA" id="ARBA00022989"/>
    </source>
</evidence>
<evidence type="ECO:0000256" key="8">
    <source>
        <dbReference type="SAM" id="Phobius"/>
    </source>
</evidence>
<dbReference type="Pfam" id="PF12704">
    <property type="entry name" value="MacB_PCD"/>
    <property type="match status" value="1"/>
</dbReference>